<evidence type="ECO:0000313" key="2">
    <source>
        <dbReference type="Proteomes" id="UP000828390"/>
    </source>
</evidence>
<organism evidence="1 2">
    <name type="scientific">Dreissena polymorpha</name>
    <name type="common">Zebra mussel</name>
    <name type="synonym">Mytilus polymorpha</name>
    <dbReference type="NCBI Taxonomy" id="45954"/>
    <lineage>
        <taxon>Eukaryota</taxon>
        <taxon>Metazoa</taxon>
        <taxon>Spiralia</taxon>
        <taxon>Lophotrochozoa</taxon>
        <taxon>Mollusca</taxon>
        <taxon>Bivalvia</taxon>
        <taxon>Autobranchia</taxon>
        <taxon>Heteroconchia</taxon>
        <taxon>Euheterodonta</taxon>
        <taxon>Imparidentia</taxon>
        <taxon>Neoheterodontei</taxon>
        <taxon>Myida</taxon>
        <taxon>Dreissenoidea</taxon>
        <taxon>Dreissenidae</taxon>
        <taxon>Dreissena</taxon>
    </lineage>
</organism>
<dbReference type="Proteomes" id="UP000828390">
    <property type="component" value="Unassembled WGS sequence"/>
</dbReference>
<gene>
    <name evidence="1" type="ORF">DPMN_168995</name>
</gene>
<name>A0A9D4J060_DREPO</name>
<protein>
    <submittedName>
        <fullName evidence="1">Uncharacterized protein</fullName>
    </submittedName>
</protein>
<keyword evidence="2" id="KW-1185">Reference proteome</keyword>
<sequence length="63" mass="6982">MGHPGRGLTNCGLPPPLARCYSGQYTRAGDIFRDVSLLLPVPDAFEFRCSICVNKQHCNHTIH</sequence>
<evidence type="ECO:0000313" key="1">
    <source>
        <dbReference type="EMBL" id="KAH3790788.1"/>
    </source>
</evidence>
<comment type="caution">
    <text evidence="1">The sequence shown here is derived from an EMBL/GenBank/DDBJ whole genome shotgun (WGS) entry which is preliminary data.</text>
</comment>
<reference evidence="1" key="2">
    <citation type="submission" date="2020-11" db="EMBL/GenBank/DDBJ databases">
        <authorList>
            <person name="McCartney M.A."/>
            <person name="Auch B."/>
            <person name="Kono T."/>
            <person name="Mallez S."/>
            <person name="Becker A."/>
            <person name="Gohl D.M."/>
            <person name="Silverstein K.A.T."/>
            <person name="Koren S."/>
            <person name="Bechman K.B."/>
            <person name="Herman A."/>
            <person name="Abrahante J.E."/>
            <person name="Garbe J."/>
        </authorList>
    </citation>
    <scope>NUCLEOTIDE SEQUENCE</scope>
    <source>
        <strain evidence="1">Duluth1</strain>
        <tissue evidence="1">Whole animal</tissue>
    </source>
</reference>
<dbReference type="EMBL" id="JAIWYP010000008">
    <property type="protein sequence ID" value="KAH3790788.1"/>
    <property type="molecule type" value="Genomic_DNA"/>
</dbReference>
<accession>A0A9D4J060</accession>
<dbReference type="AlphaFoldDB" id="A0A9D4J060"/>
<proteinExistence type="predicted"/>
<reference evidence="1" key="1">
    <citation type="journal article" date="2019" name="bioRxiv">
        <title>The Genome of the Zebra Mussel, Dreissena polymorpha: A Resource for Invasive Species Research.</title>
        <authorList>
            <person name="McCartney M.A."/>
            <person name="Auch B."/>
            <person name="Kono T."/>
            <person name="Mallez S."/>
            <person name="Zhang Y."/>
            <person name="Obille A."/>
            <person name="Becker A."/>
            <person name="Abrahante J.E."/>
            <person name="Garbe J."/>
            <person name="Badalamenti J.P."/>
            <person name="Herman A."/>
            <person name="Mangelson H."/>
            <person name="Liachko I."/>
            <person name="Sullivan S."/>
            <person name="Sone E.D."/>
            <person name="Koren S."/>
            <person name="Silverstein K.A.T."/>
            <person name="Beckman K.B."/>
            <person name="Gohl D.M."/>
        </authorList>
    </citation>
    <scope>NUCLEOTIDE SEQUENCE</scope>
    <source>
        <strain evidence="1">Duluth1</strain>
        <tissue evidence="1">Whole animal</tissue>
    </source>
</reference>